<gene>
    <name evidence="1" type="ORF">Hypma_002081</name>
</gene>
<keyword evidence="2" id="KW-1185">Reference proteome</keyword>
<evidence type="ECO:0000313" key="1">
    <source>
        <dbReference type="EMBL" id="RDB27868.1"/>
    </source>
</evidence>
<dbReference type="AlphaFoldDB" id="A0A369K1N8"/>
<evidence type="ECO:0000313" key="2">
    <source>
        <dbReference type="Proteomes" id="UP000076154"/>
    </source>
</evidence>
<dbReference type="Proteomes" id="UP000076154">
    <property type="component" value="Unassembled WGS sequence"/>
</dbReference>
<name>A0A369K1N8_HYPMA</name>
<sequence>MEGFSRIVVTGGVVRHGGHLVSTVDRQLVKQQQSEHCEARASWIIHATALHKFFFVVRPITSILATHGPPQVECLPTYDRSLLVVFRDLWSDFTAHRAGNVQLSPRGLSFVVIFNTKSAEVLAPWQANGHICLDRFVGCSRSGHVQRVNLVRFRPPRSFLLGAINFDINLNEILAPAASGLNHFRFLVSDHRHSRLFGIMAIIFDVNVSQVLPPAGSGNMLLLPGNPCERLVSLSVLWCRSHPAPRGERKHLLLSCHVPLLCIHAEPVFSLTVLPRGSENLCSCEERFVSDRRRSQLFQVWLRSLIDPGRHQEHCKCMPPIAFVHSIIFDISLSEILAAAPRRDSDISINQSSTQRCTLQTPRRRCIRYRIKATLTLGALTRSTM</sequence>
<accession>A0A369K1N8</accession>
<comment type="caution">
    <text evidence="1">The sequence shown here is derived from an EMBL/GenBank/DDBJ whole genome shotgun (WGS) entry which is preliminary data.</text>
</comment>
<reference evidence="1" key="1">
    <citation type="submission" date="2018-04" db="EMBL/GenBank/DDBJ databases">
        <title>Whole genome sequencing of Hypsizygus marmoreus.</title>
        <authorList>
            <person name="Choi I.-G."/>
            <person name="Min B."/>
            <person name="Kim J.-G."/>
            <person name="Kim S."/>
            <person name="Oh Y.-L."/>
            <person name="Kong W.-S."/>
            <person name="Park H."/>
            <person name="Jeong J."/>
            <person name="Song E.-S."/>
        </authorList>
    </citation>
    <scope>NUCLEOTIDE SEQUENCE [LARGE SCALE GENOMIC DNA]</scope>
    <source>
        <strain evidence="1">51987-8</strain>
    </source>
</reference>
<proteinExistence type="predicted"/>
<protein>
    <submittedName>
        <fullName evidence="1">Uncharacterized protein</fullName>
    </submittedName>
</protein>
<organism evidence="1 2">
    <name type="scientific">Hypsizygus marmoreus</name>
    <name type="common">White beech mushroom</name>
    <name type="synonym">Agaricus marmoreus</name>
    <dbReference type="NCBI Taxonomy" id="39966"/>
    <lineage>
        <taxon>Eukaryota</taxon>
        <taxon>Fungi</taxon>
        <taxon>Dikarya</taxon>
        <taxon>Basidiomycota</taxon>
        <taxon>Agaricomycotina</taxon>
        <taxon>Agaricomycetes</taxon>
        <taxon>Agaricomycetidae</taxon>
        <taxon>Agaricales</taxon>
        <taxon>Tricholomatineae</taxon>
        <taxon>Lyophyllaceae</taxon>
        <taxon>Hypsizygus</taxon>
    </lineage>
</organism>
<dbReference type="InParanoid" id="A0A369K1N8"/>
<dbReference type="EMBL" id="LUEZ02000013">
    <property type="protein sequence ID" value="RDB27868.1"/>
    <property type="molecule type" value="Genomic_DNA"/>
</dbReference>